<dbReference type="InterPro" id="IPR004722">
    <property type="entry name" value="DHOase"/>
</dbReference>
<feature type="binding site" evidence="6">
    <location>
        <position position="151"/>
    </location>
    <ligand>
        <name>Zn(2+)</name>
        <dbReference type="ChEBI" id="CHEBI:29105"/>
        <label>1</label>
    </ligand>
</feature>
<keyword evidence="3 6" id="KW-0479">Metal-binding</keyword>
<keyword evidence="6" id="KW-0862">Zinc</keyword>
<name>A0A097AS12_THEKI</name>
<dbReference type="eggNOG" id="COG0044">
    <property type="taxonomic scope" value="Bacteria"/>
</dbReference>
<comment type="cofactor">
    <cofactor evidence="6">
        <name>Zn(2+)</name>
        <dbReference type="ChEBI" id="CHEBI:29105"/>
    </cofactor>
    <text evidence="6">Binds 2 Zn(2+) ions per subunit.</text>
</comment>
<organism evidence="8 9">
    <name type="scientific">Thermoanaerobacter kivui</name>
    <name type="common">Acetogenium kivui</name>
    <dbReference type="NCBI Taxonomy" id="2325"/>
    <lineage>
        <taxon>Bacteria</taxon>
        <taxon>Bacillati</taxon>
        <taxon>Bacillota</taxon>
        <taxon>Clostridia</taxon>
        <taxon>Thermoanaerobacterales</taxon>
        <taxon>Thermoanaerobacteraceae</taxon>
        <taxon>Thermoanaerobacter</taxon>
    </lineage>
</organism>
<evidence type="ECO:0000313" key="9">
    <source>
        <dbReference type="Proteomes" id="UP000029669"/>
    </source>
</evidence>
<reference evidence="9" key="1">
    <citation type="journal article" date="2015" name="Genome Announc.">
        <title>Whole-Genome Sequences of 80 Environmental and Clinical Isolates of Burkholderia pseudomallei.</title>
        <authorList>
            <person name="Johnson S.L."/>
            <person name="Baker A.L."/>
            <person name="Chain P.S."/>
            <person name="Currie B.J."/>
            <person name="Daligault H.E."/>
            <person name="Davenport K.W."/>
            <person name="Davis C.B."/>
            <person name="Inglis T.J."/>
            <person name="Kaestli M."/>
            <person name="Koren S."/>
            <person name="Mayo M."/>
            <person name="Merritt A.J."/>
            <person name="Price E.P."/>
            <person name="Sarovich D.S."/>
            <person name="Warner J."/>
            <person name="Rosovitz M.J."/>
        </authorList>
    </citation>
    <scope>NUCLEOTIDE SEQUENCE [LARGE SCALE GENOMIC DNA]</scope>
    <source>
        <strain evidence="9">DSM 2030</strain>
    </source>
</reference>
<dbReference type="SUPFAM" id="SSF51556">
    <property type="entry name" value="Metallo-dependent hydrolases"/>
    <property type="match status" value="1"/>
</dbReference>
<feature type="binding site" evidence="6">
    <location>
        <position position="308"/>
    </location>
    <ligand>
        <name>substrate</name>
    </ligand>
</feature>
<feature type="binding site" evidence="6">
    <location>
        <position position="151"/>
    </location>
    <ligand>
        <name>Zn(2+)</name>
        <dbReference type="ChEBI" id="CHEBI:29105"/>
        <label>2</label>
    </ligand>
</feature>
<dbReference type="Gene3D" id="3.20.20.140">
    <property type="entry name" value="Metal-dependent hydrolases"/>
    <property type="match status" value="1"/>
</dbReference>
<dbReference type="Pfam" id="PF12890">
    <property type="entry name" value="DHOase"/>
    <property type="match status" value="1"/>
</dbReference>
<feature type="binding site" evidence="6">
    <location>
        <position position="304"/>
    </location>
    <ligand>
        <name>Zn(2+)</name>
        <dbReference type="ChEBI" id="CHEBI:29105"/>
        <label>1</label>
    </ligand>
</feature>
<dbReference type="HAMAP" id="MF_00220_B">
    <property type="entry name" value="PyrC_classI_B"/>
    <property type="match status" value="1"/>
</dbReference>
<feature type="active site" evidence="6">
    <location>
        <position position="304"/>
    </location>
</feature>
<dbReference type="InterPro" id="IPR024403">
    <property type="entry name" value="DHOase_cat"/>
</dbReference>
<comment type="similarity">
    <text evidence="2 6">Belongs to the metallo-dependent hydrolases superfamily. DHOase family. Class I DHOase subfamily.</text>
</comment>
<dbReference type="GO" id="GO:0004151">
    <property type="term" value="F:dihydroorotase activity"/>
    <property type="evidence" value="ECO:0007669"/>
    <property type="project" value="UniProtKB-UniRule"/>
</dbReference>
<dbReference type="RefSeq" id="WP_049685343.1">
    <property type="nucleotide sequence ID" value="NZ_CP009170.1"/>
</dbReference>
<feature type="binding site" evidence="6">
    <location>
        <position position="93"/>
    </location>
    <ligand>
        <name>substrate</name>
    </ligand>
</feature>
<feature type="binding site" evidence="6">
    <location>
        <begin position="322"/>
        <end position="323"/>
    </location>
    <ligand>
        <name>substrate</name>
    </ligand>
</feature>
<dbReference type="GO" id="GO:0044205">
    <property type="term" value="P:'de novo' UMP biosynthetic process"/>
    <property type="evidence" value="ECO:0007669"/>
    <property type="project" value="UniProtKB-UniRule"/>
</dbReference>
<dbReference type="PANTHER" id="PTHR43668">
    <property type="entry name" value="ALLANTOINASE"/>
    <property type="match status" value="1"/>
</dbReference>
<accession>A0A097AS12</accession>
<dbReference type="UniPathway" id="UPA00070">
    <property type="reaction ID" value="UER00117"/>
</dbReference>
<keyword evidence="4 6" id="KW-0378">Hydrolase</keyword>
<dbReference type="Proteomes" id="UP000029669">
    <property type="component" value="Chromosome"/>
</dbReference>
<dbReference type="OrthoDB" id="9765462at2"/>
<dbReference type="HOGENOM" id="CLU_015572_1_0_9"/>
<dbReference type="KEGG" id="tki:TKV_c14420"/>
<comment type="caution">
    <text evidence="6">Lacks conserved residue(s) required for the propagation of feature annotation.</text>
</comment>
<dbReference type="NCBIfam" id="NF006843">
    <property type="entry name" value="PRK09357.2-4"/>
    <property type="match status" value="1"/>
</dbReference>
<dbReference type="EC" id="3.5.2.3" evidence="6"/>
<dbReference type="EMBL" id="CP009170">
    <property type="protein sequence ID" value="AIS52611.1"/>
    <property type="molecule type" value="Genomic_DNA"/>
</dbReference>
<evidence type="ECO:0000259" key="7">
    <source>
        <dbReference type="Pfam" id="PF12890"/>
    </source>
</evidence>
<comment type="pathway">
    <text evidence="6">Pyrimidine metabolism; UMP biosynthesis via de novo pathway; (S)-dihydroorotate from bicarbonate: step 3/3.</text>
</comment>
<gene>
    <name evidence="6 8" type="primary">pyrC</name>
    <name evidence="8" type="ORF">TKV_c14420</name>
</gene>
<keyword evidence="5 6" id="KW-0665">Pyrimidine biosynthesis</keyword>
<dbReference type="InterPro" id="IPR011059">
    <property type="entry name" value="Metal-dep_hydrolase_composite"/>
</dbReference>
<keyword evidence="9" id="KW-1185">Reference proteome</keyword>
<dbReference type="PANTHER" id="PTHR43668:SF2">
    <property type="entry name" value="ALLANTOINASE"/>
    <property type="match status" value="1"/>
</dbReference>
<dbReference type="CDD" id="cd01317">
    <property type="entry name" value="DHOase_IIa"/>
    <property type="match status" value="1"/>
</dbReference>
<dbReference type="NCBIfam" id="TIGR00857">
    <property type="entry name" value="pyrC_multi"/>
    <property type="match status" value="1"/>
</dbReference>
<dbReference type="Gene3D" id="2.30.40.10">
    <property type="entry name" value="Urease, subunit C, domain 1"/>
    <property type="match status" value="1"/>
</dbReference>
<evidence type="ECO:0000256" key="6">
    <source>
        <dbReference type="HAMAP-Rule" id="MF_00220"/>
    </source>
</evidence>
<evidence type="ECO:0000256" key="1">
    <source>
        <dbReference type="ARBA" id="ARBA00002368"/>
    </source>
</evidence>
<dbReference type="InterPro" id="IPR050138">
    <property type="entry name" value="DHOase/Allantoinase_Hydrolase"/>
</dbReference>
<evidence type="ECO:0000256" key="4">
    <source>
        <dbReference type="ARBA" id="ARBA00022801"/>
    </source>
</evidence>
<comment type="catalytic activity">
    <reaction evidence="6">
        <text>(S)-dihydroorotate + H2O = N-carbamoyl-L-aspartate + H(+)</text>
        <dbReference type="Rhea" id="RHEA:24296"/>
        <dbReference type="ChEBI" id="CHEBI:15377"/>
        <dbReference type="ChEBI" id="CHEBI:15378"/>
        <dbReference type="ChEBI" id="CHEBI:30864"/>
        <dbReference type="ChEBI" id="CHEBI:32814"/>
        <dbReference type="EC" id="3.5.2.3"/>
    </reaction>
</comment>
<evidence type="ECO:0000256" key="3">
    <source>
        <dbReference type="ARBA" id="ARBA00022723"/>
    </source>
</evidence>
<dbReference type="GO" id="GO:0008270">
    <property type="term" value="F:zinc ion binding"/>
    <property type="evidence" value="ECO:0007669"/>
    <property type="project" value="UniProtKB-UniRule"/>
</dbReference>
<feature type="binding site" evidence="6">
    <location>
        <position position="61"/>
    </location>
    <ligand>
        <name>Zn(2+)</name>
        <dbReference type="ChEBI" id="CHEBI:29105"/>
        <label>1</label>
    </ligand>
</feature>
<feature type="domain" description="Dihydroorotase catalytic" evidence="7">
    <location>
        <begin position="48"/>
        <end position="236"/>
    </location>
</feature>
<dbReference type="SUPFAM" id="SSF51338">
    <property type="entry name" value="Composite domain of metallo-dependent hydrolases"/>
    <property type="match status" value="1"/>
</dbReference>
<protein>
    <recommendedName>
        <fullName evidence="6">Dihydroorotase</fullName>
        <shortName evidence="6">DHOase</shortName>
        <ecNumber evidence="6">3.5.2.3</ecNumber>
    </recommendedName>
</protein>
<dbReference type="InterPro" id="IPR002195">
    <property type="entry name" value="Dihydroorotase_CS"/>
</dbReference>
<evidence type="ECO:0000256" key="2">
    <source>
        <dbReference type="ARBA" id="ARBA00010286"/>
    </source>
</evidence>
<dbReference type="InterPro" id="IPR032466">
    <property type="entry name" value="Metal_Hydrolase"/>
</dbReference>
<comment type="function">
    <text evidence="1 6">Catalyzes the reversible cyclization of carbamoyl aspartate to dihydroorotate.</text>
</comment>
<dbReference type="PROSITE" id="PS00483">
    <property type="entry name" value="DIHYDROOROTASE_2"/>
    <property type="match status" value="1"/>
</dbReference>
<feature type="binding site" evidence="6">
    <location>
        <position position="231"/>
    </location>
    <ligand>
        <name>Zn(2+)</name>
        <dbReference type="ChEBI" id="CHEBI:29105"/>
        <label>2</label>
    </ligand>
</feature>
<feature type="binding site" evidence="6">
    <location>
        <position position="178"/>
    </location>
    <ligand>
        <name>Zn(2+)</name>
        <dbReference type="ChEBI" id="CHEBI:29105"/>
        <label>2</label>
    </ligand>
</feature>
<evidence type="ECO:0000256" key="5">
    <source>
        <dbReference type="ARBA" id="ARBA00022975"/>
    </source>
</evidence>
<dbReference type="GO" id="GO:0004038">
    <property type="term" value="F:allantoinase activity"/>
    <property type="evidence" value="ECO:0007669"/>
    <property type="project" value="TreeGrafter"/>
</dbReference>
<evidence type="ECO:0000313" key="8">
    <source>
        <dbReference type="EMBL" id="AIS52611.1"/>
    </source>
</evidence>
<dbReference type="AlphaFoldDB" id="A0A097AS12"/>
<dbReference type="GO" id="GO:0005737">
    <property type="term" value="C:cytoplasm"/>
    <property type="evidence" value="ECO:0007669"/>
    <property type="project" value="TreeGrafter"/>
</dbReference>
<dbReference type="STRING" id="2325.TKV_c14420"/>
<dbReference type="GO" id="GO:0006145">
    <property type="term" value="P:purine nucleobase catabolic process"/>
    <property type="evidence" value="ECO:0007669"/>
    <property type="project" value="TreeGrafter"/>
</dbReference>
<proteinExistence type="inferred from homology"/>
<sequence length="431" mass="46987">MKMIIKNGTVIDGFGSEVKADILIDYGIIKAIDKNIQASDGIVIDATGKYVLPGFVDMHTHLRQPGFEEKETIKTGTEAAAAGGYTTVACMPNTNPTIDNEIVVEYVKSIAQREGVVKVLPIGAMTKGMKGEEITEMAKLKKAGAVALSDDGFPIMSAGLMKRIMTYGKMYDLLMITHCEDRTLSGEGVMNSGVISTMIGLKGIPREAEEVMLARNIILAKSTGVRIHIAHISTKGSVELIREAKERGVKITAEVTPHNLTLTDEAVYNYDTNTKAYPPLRTREDIEALIEGLKDGTIDAIATDHAPHTKDDKKVPYDMAAFGISGLETAFSVINTFLVQTGKITIKELVNYMSINPAKILGISSGIKVGAIADIVIVDPYEEYVVDKDKFKSKGKNTPFHGMRLKGVVEYTIVEGQIKYARDRKIEKIEV</sequence>
<feature type="binding site" evidence="6">
    <location>
        <position position="59"/>
    </location>
    <ligand>
        <name>Zn(2+)</name>
        <dbReference type="ChEBI" id="CHEBI:29105"/>
        <label>1</label>
    </ligand>
</feature>
<feature type="binding site" evidence="6">
    <location>
        <begin position="61"/>
        <end position="63"/>
    </location>
    <ligand>
        <name>substrate</name>
    </ligand>
</feature>